<organism evidence="1 2">
    <name type="scientific">Acaulospora colombiana</name>
    <dbReference type="NCBI Taxonomy" id="27376"/>
    <lineage>
        <taxon>Eukaryota</taxon>
        <taxon>Fungi</taxon>
        <taxon>Fungi incertae sedis</taxon>
        <taxon>Mucoromycota</taxon>
        <taxon>Glomeromycotina</taxon>
        <taxon>Glomeromycetes</taxon>
        <taxon>Diversisporales</taxon>
        <taxon>Acaulosporaceae</taxon>
        <taxon>Acaulospora</taxon>
    </lineage>
</organism>
<dbReference type="EMBL" id="CAJVPT010020033">
    <property type="protein sequence ID" value="CAG8645388.1"/>
    <property type="molecule type" value="Genomic_DNA"/>
</dbReference>
<protein>
    <submittedName>
        <fullName evidence="1">13708_t:CDS:1</fullName>
    </submittedName>
</protein>
<sequence length="368" mass="40192">PTGLASYAKAKGKYIGSAYDNAYISDSAYNQVVFPNVNQLTCENSMKWDSLEQTQGDFSTSLWADRVVNITILNSMTLRGGFLQEIHGARRWVTGGSWTNATLTSVMTNHITGVMNKYKGKIHTWDVVNEALNVGNRVAYLESSTKRLLGRRLPNRLIALPFLLSTITTCKSPNYLYPAETDFSSDGTGSKSTGMTNLVTRVKARGAPIEQIGIQAHLIVGSVPTTLSTNWNNFVNLGVSIAITELDIRMPTPATSANLAQQATDYGTSPRSIKRGTLTLFPVNVVTACVASTIVWGMSDAHSWVSSTFSGQGAACLYDESMQPKAAYTAVKNLLGHRLIARYTSAFSLEYLIVIGLLHENSHDERFE</sequence>
<accession>A0ACA9NAJ6</accession>
<comment type="caution">
    <text evidence="1">The sequence shown here is derived from an EMBL/GenBank/DDBJ whole genome shotgun (WGS) entry which is preliminary data.</text>
</comment>
<name>A0ACA9NAJ6_9GLOM</name>
<evidence type="ECO:0000313" key="1">
    <source>
        <dbReference type="EMBL" id="CAG8645388.1"/>
    </source>
</evidence>
<evidence type="ECO:0000313" key="2">
    <source>
        <dbReference type="Proteomes" id="UP000789525"/>
    </source>
</evidence>
<proteinExistence type="predicted"/>
<keyword evidence="2" id="KW-1185">Reference proteome</keyword>
<gene>
    <name evidence="1" type="ORF">ACOLOM_LOCUS8077</name>
</gene>
<feature type="non-terminal residue" evidence="1">
    <location>
        <position position="1"/>
    </location>
</feature>
<dbReference type="Proteomes" id="UP000789525">
    <property type="component" value="Unassembled WGS sequence"/>
</dbReference>
<reference evidence="1" key="1">
    <citation type="submission" date="2021-06" db="EMBL/GenBank/DDBJ databases">
        <authorList>
            <person name="Kallberg Y."/>
            <person name="Tangrot J."/>
            <person name="Rosling A."/>
        </authorList>
    </citation>
    <scope>NUCLEOTIDE SEQUENCE</scope>
    <source>
        <strain evidence="1">CL356</strain>
    </source>
</reference>